<dbReference type="EMBL" id="CP011046">
    <property type="protein sequence ID" value="AJW80751.1"/>
    <property type="molecule type" value="Genomic_DNA"/>
</dbReference>
<dbReference type="Proteomes" id="UP000266634">
    <property type="component" value="Unassembled WGS sequence"/>
</dbReference>
<dbReference type="Pfam" id="PF25355">
    <property type="entry name" value="DUF7882"/>
    <property type="match status" value="1"/>
</dbReference>
<dbReference type="RefSeq" id="WP_045531033.1">
    <property type="nucleotide sequence ID" value="NZ_CP011046.1"/>
</dbReference>
<accession>A0A0D5CM88</accession>
<keyword evidence="2" id="KW-0614">Plasmid</keyword>
<dbReference type="EMBL" id="QWEA01000004">
    <property type="protein sequence ID" value="RIJ45050.1"/>
    <property type="molecule type" value="Genomic_DNA"/>
</dbReference>
<evidence type="ECO:0000313" key="3">
    <source>
        <dbReference type="EMBL" id="RIJ45050.1"/>
    </source>
</evidence>
<dbReference type="KEGG" id="cmh:VO01_16090"/>
<feature type="domain" description="DUF7882" evidence="1">
    <location>
        <begin position="1"/>
        <end position="96"/>
    </location>
</feature>
<reference evidence="3 5" key="2">
    <citation type="submission" date="2018-08" db="EMBL/GenBank/DDBJ databases">
        <title>Genome Sequence of Clavibacter michiganensis Subspecies type strains, and the Atypical Peach-Colored Strains Isolated from Tomato.</title>
        <authorList>
            <person name="Osdaghi E."/>
            <person name="Portier P."/>
            <person name="Briand M."/>
            <person name="Jacques M.-A."/>
        </authorList>
    </citation>
    <scope>NUCLEOTIDE SEQUENCE [LARGE SCALE GENOMIC DNA]</scope>
    <source>
        <strain evidence="3 5">CFBP 6488</strain>
    </source>
</reference>
<organism evidence="2 4">
    <name type="scientific">Clavibacter michiganensis subsp. insidiosus</name>
    <dbReference type="NCBI Taxonomy" id="33014"/>
    <lineage>
        <taxon>Bacteria</taxon>
        <taxon>Bacillati</taxon>
        <taxon>Actinomycetota</taxon>
        <taxon>Actinomycetes</taxon>
        <taxon>Micrococcales</taxon>
        <taxon>Microbacteriaceae</taxon>
        <taxon>Clavibacter</taxon>
    </lineage>
</organism>
<geneLocation type="plasmid" evidence="2 4">
    <name>pCI3</name>
</geneLocation>
<sequence>MGRLTYDSSLDAVFDDRLLAHLQIVIGAKLRRRESFFMTWEHDVAAGSGRTTLWLHSGVPLGFEFLDPRVPEVNRAWIDALMRLANSAEGLRICSEPREAR</sequence>
<dbReference type="Proteomes" id="UP000032604">
    <property type="component" value="Plasmid pCI3"/>
</dbReference>
<keyword evidence="2" id="KW-0436">Ligase</keyword>
<name>A0A0D5CM88_9MICO</name>
<dbReference type="InterPro" id="IPR057204">
    <property type="entry name" value="DUF7882"/>
</dbReference>
<dbReference type="AlphaFoldDB" id="A0A0D5CM88"/>
<dbReference type="HOGENOM" id="CLU_147960_0_0_11"/>
<dbReference type="PATRIC" id="fig|33014.5.peg.3353"/>
<gene>
    <name evidence="3" type="ORF">DZF93_00475</name>
    <name evidence="2" type="ORF">VO01_16090</name>
</gene>
<evidence type="ECO:0000259" key="1">
    <source>
        <dbReference type="Pfam" id="PF25355"/>
    </source>
</evidence>
<proteinExistence type="predicted"/>
<dbReference type="GO" id="GO:0016874">
    <property type="term" value="F:ligase activity"/>
    <property type="evidence" value="ECO:0007669"/>
    <property type="project" value="UniProtKB-KW"/>
</dbReference>
<evidence type="ECO:0000313" key="5">
    <source>
        <dbReference type="Proteomes" id="UP000266634"/>
    </source>
</evidence>
<dbReference type="OrthoDB" id="5123855at2"/>
<reference evidence="2 4" key="1">
    <citation type="journal article" date="2015" name="Genome Announc.">
        <title>Complete Genome Sequence of Clavibacter michiganensis subsp. insidiosus R1-1 Using PacBio Single-Molecule Real-Time Technology.</title>
        <authorList>
            <person name="Lu Y."/>
            <person name="Samac D.A."/>
            <person name="Glazebrook J."/>
            <person name="Ishimaru C.A."/>
        </authorList>
    </citation>
    <scope>NUCLEOTIDE SEQUENCE [LARGE SCALE GENOMIC DNA]</scope>
    <source>
        <strain evidence="2 4">R1-1</strain>
        <plasmid evidence="2 4">pCI3</plasmid>
    </source>
</reference>
<evidence type="ECO:0000313" key="4">
    <source>
        <dbReference type="Proteomes" id="UP000032604"/>
    </source>
</evidence>
<evidence type="ECO:0000313" key="2">
    <source>
        <dbReference type="EMBL" id="AJW80751.1"/>
    </source>
</evidence>
<protein>
    <submittedName>
        <fullName evidence="2">ATP-dependent DNA ligase</fullName>
    </submittedName>
</protein>